<dbReference type="EMBL" id="QJKJ01003508">
    <property type="protein sequence ID" value="RDX98111.1"/>
    <property type="molecule type" value="Genomic_DNA"/>
</dbReference>
<reference evidence="2" key="1">
    <citation type="submission" date="2018-05" db="EMBL/GenBank/DDBJ databases">
        <title>Draft genome of Mucuna pruriens seed.</title>
        <authorList>
            <person name="Nnadi N.E."/>
            <person name="Vos R."/>
            <person name="Hasami M.H."/>
            <person name="Devisetty U.K."/>
            <person name="Aguiy J.C."/>
        </authorList>
    </citation>
    <scope>NUCLEOTIDE SEQUENCE [LARGE SCALE GENOMIC DNA]</scope>
    <source>
        <strain evidence="2">JCA_2017</strain>
    </source>
</reference>
<proteinExistence type="predicted"/>
<evidence type="ECO:0000313" key="3">
    <source>
        <dbReference type="Proteomes" id="UP000257109"/>
    </source>
</evidence>
<comment type="caution">
    <text evidence="2">The sequence shown here is derived from an EMBL/GenBank/DDBJ whole genome shotgun (WGS) entry which is preliminary data.</text>
</comment>
<evidence type="ECO:0000256" key="1">
    <source>
        <dbReference type="SAM" id="MobiDB-lite"/>
    </source>
</evidence>
<evidence type="ECO:0000313" key="2">
    <source>
        <dbReference type="EMBL" id="RDX98111.1"/>
    </source>
</evidence>
<sequence>MNSFVFTARSGGSSSNTLYDLDLDIELNLRRLRKVRSTIVSTNSSPNSSFNSDNSVSAPHSTDFSSYSTSNSNTYANLDLTNSNKPELMEN</sequence>
<name>A0A371H5Q1_MUCPR</name>
<feature type="compositionally biased region" description="Low complexity" evidence="1">
    <location>
        <begin position="65"/>
        <end position="75"/>
    </location>
</feature>
<protein>
    <submittedName>
        <fullName evidence="2">Uncharacterized protein</fullName>
    </submittedName>
</protein>
<feature type="region of interest" description="Disordered" evidence="1">
    <location>
        <begin position="38"/>
        <end position="91"/>
    </location>
</feature>
<organism evidence="2 3">
    <name type="scientific">Mucuna pruriens</name>
    <name type="common">Velvet bean</name>
    <name type="synonym">Dolichos pruriens</name>
    <dbReference type="NCBI Taxonomy" id="157652"/>
    <lineage>
        <taxon>Eukaryota</taxon>
        <taxon>Viridiplantae</taxon>
        <taxon>Streptophyta</taxon>
        <taxon>Embryophyta</taxon>
        <taxon>Tracheophyta</taxon>
        <taxon>Spermatophyta</taxon>
        <taxon>Magnoliopsida</taxon>
        <taxon>eudicotyledons</taxon>
        <taxon>Gunneridae</taxon>
        <taxon>Pentapetalae</taxon>
        <taxon>rosids</taxon>
        <taxon>fabids</taxon>
        <taxon>Fabales</taxon>
        <taxon>Fabaceae</taxon>
        <taxon>Papilionoideae</taxon>
        <taxon>50 kb inversion clade</taxon>
        <taxon>NPAAA clade</taxon>
        <taxon>indigoferoid/millettioid clade</taxon>
        <taxon>Phaseoleae</taxon>
        <taxon>Mucuna</taxon>
    </lineage>
</organism>
<accession>A0A371H5Q1</accession>
<feature type="compositionally biased region" description="Low complexity" evidence="1">
    <location>
        <begin position="38"/>
        <end position="57"/>
    </location>
</feature>
<gene>
    <name evidence="2" type="ORF">CR513_19024</name>
</gene>
<keyword evidence="3" id="KW-1185">Reference proteome</keyword>
<dbReference type="Proteomes" id="UP000257109">
    <property type="component" value="Unassembled WGS sequence"/>
</dbReference>
<feature type="non-terminal residue" evidence="2">
    <location>
        <position position="1"/>
    </location>
</feature>
<dbReference type="AlphaFoldDB" id="A0A371H5Q1"/>